<feature type="compositionally biased region" description="Low complexity" evidence="1">
    <location>
        <begin position="72"/>
        <end position="83"/>
    </location>
</feature>
<name>A0ABR3ACG6_9AGAR</name>
<keyword evidence="3" id="KW-1185">Reference proteome</keyword>
<sequence>MPVRGIPEGNSREKARLRRELRCFSPNLTVPKYCESNTLSWTGRSDISKEAPVRKADEGVGRRPERKTNGPAAQAAQRKAAAAFESKNFEEDTGYGRGRAWGDDEGKREGTTREWQTVY</sequence>
<reference evidence="2 3" key="1">
    <citation type="submission" date="2024-05" db="EMBL/GenBank/DDBJ databases">
        <title>A draft genome resource for the thread blight pathogen Marasmius tenuissimus strain MS-2.</title>
        <authorList>
            <person name="Yulfo-Soto G.E."/>
            <person name="Baruah I.K."/>
            <person name="Amoako-Attah I."/>
            <person name="Bukari Y."/>
            <person name="Meinhardt L.W."/>
            <person name="Bailey B.A."/>
            <person name="Cohen S.P."/>
        </authorList>
    </citation>
    <scope>NUCLEOTIDE SEQUENCE [LARGE SCALE GENOMIC DNA]</scope>
    <source>
        <strain evidence="2 3">MS-2</strain>
    </source>
</reference>
<feature type="region of interest" description="Disordered" evidence="1">
    <location>
        <begin position="49"/>
        <end position="119"/>
    </location>
</feature>
<evidence type="ECO:0000313" key="2">
    <source>
        <dbReference type="EMBL" id="KAL0071062.1"/>
    </source>
</evidence>
<feature type="compositionally biased region" description="Basic and acidic residues" evidence="1">
    <location>
        <begin position="49"/>
        <end position="68"/>
    </location>
</feature>
<evidence type="ECO:0000256" key="1">
    <source>
        <dbReference type="SAM" id="MobiDB-lite"/>
    </source>
</evidence>
<dbReference type="Proteomes" id="UP001437256">
    <property type="component" value="Unassembled WGS sequence"/>
</dbReference>
<evidence type="ECO:0000313" key="3">
    <source>
        <dbReference type="Proteomes" id="UP001437256"/>
    </source>
</evidence>
<dbReference type="EMBL" id="JBBXMP010000004">
    <property type="protein sequence ID" value="KAL0071062.1"/>
    <property type="molecule type" value="Genomic_DNA"/>
</dbReference>
<proteinExistence type="predicted"/>
<gene>
    <name evidence="2" type="ORF">AAF712_001620</name>
</gene>
<protein>
    <submittedName>
        <fullName evidence="2">Uncharacterized protein</fullName>
    </submittedName>
</protein>
<organism evidence="2 3">
    <name type="scientific">Marasmius tenuissimus</name>
    <dbReference type="NCBI Taxonomy" id="585030"/>
    <lineage>
        <taxon>Eukaryota</taxon>
        <taxon>Fungi</taxon>
        <taxon>Dikarya</taxon>
        <taxon>Basidiomycota</taxon>
        <taxon>Agaricomycotina</taxon>
        <taxon>Agaricomycetes</taxon>
        <taxon>Agaricomycetidae</taxon>
        <taxon>Agaricales</taxon>
        <taxon>Marasmiineae</taxon>
        <taxon>Marasmiaceae</taxon>
        <taxon>Marasmius</taxon>
    </lineage>
</organism>
<accession>A0ABR3ACG6</accession>
<feature type="compositionally biased region" description="Basic and acidic residues" evidence="1">
    <location>
        <begin position="100"/>
        <end position="112"/>
    </location>
</feature>
<comment type="caution">
    <text evidence="2">The sequence shown here is derived from an EMBL/GenBank/DDBJ whole genome shotgun (WGS) entry which is preliminary data.</text>
</comment>